<feature type="signal peptide" evidence="1">
    <location>
        <begin position="1"/>
        <end position="21"/>
    </location>
</feature>
<protein>
    <submittedName>
        <fullName evidence="2">Uncharacterized protein</fullName>
    </submittedName>
</protein>
<evidence type="ECO:0000313" key="2">
    <source>
        <dbReference type="EMBL" id="GBG22197.1"/>
    </source>
</evidence>
<gene>
    <name evidence="2" type="ORF">NIES4072_59050</name>
</gene>
<dbReference type="OrthoDB" id="9919346at2"/>
<keyword evidence="3" id="KW-1185">Reference proteome</keyword>
<dbReference type="AlphaFoldDB" id="A0A2R5FTX6"/>
<dbReference type="Proteomes" id="UP000245124">
    <property type="component" value="Unassembled WGS sequence"/>
</dbReference>
<comment type="caution">
    <text evidence="2">The sequence shown here is derived from an EMBL/GenBank/DDBJ whole genome shotgun (WGS) entry which is preliminary data.</text>
</comment>
<evidence type="ECO:0000256" key="1">
    <source>
        <dbReference type="SAM" id="SignalP"/>
    </source>
</evidence>
<keyword evidence="1" id="KW-0732">Signal</keyword>
<reference evidence="2 3" key="1">
    <citation type="submission" date="2017-06" db="EMBL/GenBank/DDBJ databases">
        <title>Genome sequencing of cyanobaciteial culture collection at National Institute for Environmental Studies (NIES).</title>
        <authorList>
            <person name="Hirose Y."/>
            <person name="Shimura Y."/>
            <person name="Fujisawa T."/>
            <person name="Nakamura Y."/>
            <person name="Kawachi M."/>
        </authorList>
    </citation>
    <scope>NUCLEOTIDE SEQUENCE [LARGE SCALE GENOMIC DNA]</scope>
    <source>
        <strain evidence="2 3">NIES-4072</strain>
    </source>
</reference>
<accession>A0A2R5FTX6</accession>
<feature type="chain" id="PRO_5015309968" evidence="1">
    <location>
        <begin position="22"/>
        <end position="63"/>
    </location>
</feature>
<dbReference type="EMBL" id="BDUD01000001">
    <property type="protein sequence ID" value="GBG22197.1"/>
    <property type="molecule type" value="Genomic_DNA"/>
</dbReference>
<proteinExistence type="predicted"/>
<name>A0A2R5FTX6_NOSCO</name>
<sequence>MKRILGLVIASLIAFPSTALAANWVLVNESSDGTRIFIDNESYEKRGTIAWYWQLVKQEAEND</sequence>
<dbReference type="RefSeq" id="WP_109011967.1">
    <property type="nucleotide sequence ID" value="NZ_BDUD01000001.1"/>
</dbReference>
<organism evidence="2 3">
    <name type="scientific">Nostoc commune NIES-4072</name>
    <dbReference type="NCBI Taxonomy" id="2005467"/>
    <lineage>
        <taxon>Bacteria</taxon>
        <taxon>Bacillati</taxon>
        <taxon>Cyanobacteriota</taxon>
        <taxon>Cyanophyceae</taxon>
        <taxon>Nostocales</taxon>
        <taxon>Nostocaceae</taxon>
        <taxon>Nostoc</taxon>
    </lineage>
</organism>
<evidence type="ECO:0000313" key="3">
    <source>
        <dbReference type="Proteomes" id="UP000245124"/>
    </source>
</evidence>